<dbReference type="GO" id="GO:0005634">
    <property type="term" value="C:nucleus"/>
    <property type="evidence" value="ECO:0007669"/>
    <property type="project" value="TreeGrafter"/>
</dbReference>
<feature type="region of interest" description="Disordered" evidence="9">
    <location>
        <begin position="32"/>
        <end position="51"/>
    </location>
</feature>
<dbReference type="PANTHER" id="PTHR31285:SF0">
    <property type="entry name" value="NICOTINAMIDE MONONUCLEOTIDE ADENYLYLTRANSFERASE"/>
    <property type="match status" value="1"/>
</dbReference>
<keyword evidence="12" id="KW-1185">Reference proteome</keyword>
<dbReference type="Proteomes" id="UP000078397">
    <property type="component" value="Unassembled WGS sequence"/>
</dbReference>
<keyword evidence="3" id="KW-0808">Transferase</keyword>
<evidence type="ECO:0000313" key="11">
    <source>
        <dbReference type="EMBL" id="OAQ69708.1"/>
    </source>
</evidence>
<keyword evidence="5" id="KW-0547">Nucleotide-binding</keyword>
<dbReference type="GO" id="GO:0005524">
    <property type="term" value="F:ATP binding"/>
    <property type="evidence" value="ECO:0007669"/>
    <property type="project" value="UniProtKB-KW"/>
</dbReference>
<dbReference type="InterPro" id="IPR004821">
    <property type="entry name" value="Cyt_trans-like"/>
</dbReference>
<dbReference type="GO" id="GO:0005737">
    <property type="term" value="C:cytoplasm"/>
    <property type="evidence" value="ECO:0007669"/>
    <property type="project" value="TreeGrafter"/>
</dbReference>
<dbReference type="InterPro" id="IPR014729">
    <property type="entry name" value="Rossmann-like_a/b/a_fold"/>
</dbReference>
<keyword evidence="4 11" id="KW-0548">Nucleotidyltransferase</keyword>
<evidence type="ECO:0000259" key="10">
    <source>
        <dbReference type="Pfam" id="PF01467"/>
    </source>
</evidence>
<feature type="compositionally biased region" description="Low complexity" evidence="9">
    <location>
        <begin position="32"/>
        <end position="47"/>
    </location>
</feature>
<dbReference type="STRING" id="1380566.A0A179FWV4"/>
<accession>A0A179FWV4</accession>
<keyword evidence="6" id="KW-0067">ATP-binding</keyword>
<dbReference type="GeneID" id="28855014"/>
<dbReference type="PANTHER" id="PTHR31285">
    <property type="entry name" value="NICOTINAMIDE MONONUCLEOTIDE ADENYLYLTRANSFERASE"/>
    <property type="match status" value="1"/>
</dbReference>
<comment type="catalytic activity">
    <reaction evidence="8">
        <text>beta-nicotinamide D-ribonucleotide + ATP + H(+) = diphosphate + NAD(+)</text>
        <dbReference type="Rhea" id="RHEA:21360"/>
        <dbReference type="ChEBI" id="CHEBI:14649"/>
        <dbReference type="ChEBI" id="CHEBI:15378"/>
        <dbReference type="ChEBI" id="CHEBI:30616"/>
        <dbReference type="ChEBI" id="CHEBI:33019"/>
        <dbReference type="ChEBI" id="CHEBI:57540"/>
        <dbReference type="EC" id="2.7.7.1"/>
    </reaction>
</comment>
<feature type="domain" description="Cytidyltransferase-like" evidence="10">
    <location>
        <begin position="61"/>
        <end position="119"/>
    </location>
</feature>
<dbReference type="OrthoDB" id="5591297at2759"/>
<dbReference type="CDD" id="cd02165">
    <property type="entry name" value="NMNAT"/>
    <property type="match status" value="1"/>
</dbReference>
<evidence type="ECO:0000256" key="1">
    <source>
        <dbReference type="ARBA" id="ARBA00004790"/>
    </source>
</evidence>
<proteinExistence type="predicted"/>
<comment type="caution">
    <text evidence="11">The sequence shown here is derived from an EMBL/GenBank/DDBJ whole genome shotgun (WGS) entry which is preliminary data.</text>
</comment>
<dbReference type="SUPFAM" id="SSF52374">
    <property type="entry name" value="Nucleotidylyl transferase"/>
    <property type="match status" value="1"/>
</dbReference>
<evidence type="ECO:0000256" key="4">
    <source>
        <dbReference type="ARBA" id="ARBA00022695"/>
    </source>
</evidence>
<gene>
    <name evidence="11" type="ORF">VFPPC_13243</name>
</gene>
<evidence type="ECO:0000256" key="3">
    <source>
        <dbReference type="ARBA" id="ARBA00022679"/>
    </source>
</evidence>
<dbReference type="KEGG" id="pchm:VFPPC_13243"/>
<dbReference type="GO" id="GO:0000309">
    <property type="term" value="F:nicotinamide-nucleotide adenylyltransferase activity"/>
    <property type="evidence" value="ECO:0007669"/>
    <property type="project" value="UniProtKB-EC"/>
</dbReference>
<dbReference type="AlphaFoldDB" id="A0A179FWV4"/>
<protein>
    <submittedName>
        <fullName evidence="11">Cytidylyltransferase family protein</fullName>
    </submittedName>
</protein>
<dbReference type="EMBL" id="LSBJ02000002">
    <property type="protein sequence ID" value="OAQ69708.1"/>
    <property type="molecule type" value="Genomic_DNA"/>
</dbReference>
<dbReference type="GO" id="GO:0016887">
    <property type="term" value="F:ATP hydrolysis activity"/>
    <property type="evidence" value="ECO:0007669"/>
    <property type="project" value="TreeGrafter"/>
</dbReference>
<evidence type="ECO:0000256" key="9">
    <source>
        <dbReference type="SAM" id="MobiDB-lite"/>
    </source>
</evidence>
<reference evidence="11 12" key="1">
    <citation type="journal article" date="2016" name="PLoS Pathog.">
        <title>Biosynthesis of antibiotic leucinostatins in bio-control fungus Purpureocillium lilacinum and their inhibition on phytophthora revealed by genome mining.</title>
        <authorList>
            <person name="Wang G."/>
            <person name="Liu Z."/>
            <person name="Lin R."/>
            <person name="Li E."/>
            <person name="Mao Z."/>
            <person name="Ling J."/>
            <person name="Yang Y."/>
            <person name="Yin W.B."/>
            <person name="Xie B."/>
        </authorList>
    </citation>
    <scope>NUCLEOTIDE SEQUENCE [LARGE SCALE GENOMIC DNA]</scope>
    <source>
        <strain evidence="11">170</strain>
    </source>
</reference>
<name>A0A179FWV4_METCM</name>
<dbReference type="GO" id="GO:0009435">
    <property type="term" value="P:NAD+ biosynthetic process"/>
    <property type="evidence" value="ECO:0007669"/>
    <property type="project" value="UniProtKB-UniPathway"/>
</dbReference>
<organism evidence="11 12">
    <name type="scientific">Pochonia chlamydosporia 170</name>
    <dbReference type="NCBI Taxonomy" id="1380566"/>
    <lineage>
        <taxon>Eukaryota</taxon>
        <taxon>Fungi</taxon>
        <taxon>Dikarya</taxon>
        <taxon>Ascomycota</taxon>
        <taxon>Pezizomycotina</taxon>
        <taxon>Sordariomycetes</taxon>
        <taxon>Hypocreomycetidae</taxon>
        <taxon>Hypocreales</taxon>
        <taxon>Clavicipitaceae</taxon>
        <taxon>Pochonia</taxon>
    </lineage>
</organism>
<evidence type="ECO:0000256" key="8">
    <source>
        <dbReference type="ARBA" id="ARBA00049001"/>
    </source>
</evidence>
<evidence type="ECO:0000313" key="12">
    <source>
        <dbReference type="Proteomes" id="UP000078397"/>
    </source>
</evidence>
<dbReference type="Gene3D" id="3.40.50.620">
    <property type="entry name" value="HUPs"/>
    <property type="match status" value="1"/>
</dbReference>
<dbReference type="Pfam" id="PF01467">
    <property type="entry name" value="CTP_transf_like"/>
    <property type="match status" value="1"/>
</dbReference>
<comment type="pathway">
    <text evidence="1">Cofactor biosynthesis; NAD(+) biosynthesis.</text>
</comment>
<evidence type="ECO:0000256" key="2">
    <source>
        <dbReference type="ARBA" id="ARBA00022642"/>
    </source>
</evidence>
<sequence>MSTKQTLGFFTHALKSFTSSQDAFRVLCTVPRSASSPSNSPTASLSPRHPSHPVTTLIILDSSFNPPTKAHAQMASSAITHAGPNARLMLLLAVNNADKAAVPASFAQRLAMMEGFARDLHDSAGQNTEIDVAVTTMPFFHEKARVVAESGVYGSAEQVFLCGFDTLIRIFNAKYYGGGMKEALGPFFGRARVRVVMRPDDEWGGRDEQVKYVEGLEGMLGDVGGEEWARRVEMVDGVEGVVSSSMVRALVRRDGDVDALVGGEVRAWIEGEGLYRE</sequence>
<dbReference type="InterPro" id="IPR005248">
    <property type="entry name" value="NadD/NMNAT"/>
</dbReference>
<evidence type="ECO:0000256" key="7">
    <source>
        <dbReference type="ARBA" id="ARBA00023027"/>
    </source>
</evidence>
<dbReference type="UniPathway" id="UPA00253">
    <property type="reaction ID" value="UER00600"/>
</dbReference>
<evidence type="ECO:0000256" key="6">
    <source>
        <dbReference type="ARBA" id="ARBA00022840"/>
    </source>
</evidence>
<evidence type="ECO:0000256" key="5">
    <source>
        <dbReference type="ARBA" id="ARBA00022741"/>
    </source>
</evidence>
<dbReference type="RefSeq" id="XP_018146245.1">
    <property type="nucleotide sequence ID" value="XM_018291020.1"/>
</dbReference>
<keyword evidence="7" id="KW-0520">NAD</keyword>
<keyword evidence="2" id="KW-0662">Pyridine nucleotide biosynthesis</keyword>